<dbReference type="InterPro" id="IPR015108">
    <property type="entry name" value="P3_N"/>
</dbReference>
<organism evidence="2 3">
    <name type="scientific">Nocardioides simplex</name>
    <name type="common">Arthrobacter simplex</name>
    <dbReference type="NCBI Taxonomy" id="2045"/>
    <lineage>
        <taxon>Bacteria</taxon>
        <taxon>Bacillati</taxon>
        <taxon>Actinomycetota</taxon>
        <taxon>Actinomycetes</taxon>
        <taxon>Propionibacteriales</taxon>
        <taxon>Nocardioidaceae</taxon>
        <taxon>Pimelobacter</taxon>
    </lineage>
</organism>
<dbReference type="Pfam" id="PF09018">
    <property type="entry name" value="Phage_Capsid_P3_N"/>
    <property type="match status" value="1"/>
</dbReference>
<dbReference type="Gene3D" id="2.70.9.30">
    <property type="entry name" value="Viral coat protein p3"/>
    <property type="match status" value="1"/>
</dbReference>
<dbReference type="AlphaFoldDB" id="A0A7J5DVL0"/>
<dbReference type="InterPro" id="IPR016115">
    <property type="entry name" value="Phage_PRD1_P3_N"/>
</dbReference>
<dbReference type="RefSeq" id="WP_151581499.1">
    <property type="nucleotide sequence ID" value="NZ_WBVM01000002.1"/>
</dbReference>
<comment type="caution">
    <text evidence="2">The sequence shown here is derived from an EMBL/GenBank/DDBJ whole genome shotgun (WGS) entry which is preliminary data.</text>
</comment>
<dbReference type="Proteomes" id="UP000449906">
    <property type="component" value="Unassembled WGS sequence"/>
</dbReference>
<name>A0A7J5DVL0_NOCSI</name>
<evidence type="ECO:0000259" key="1">
    <source>
        <dbReference type="Pfam" id="PF09018"/>
    </source>
</evidence>
<reference evidence="2 3" key="1">
    <citation type="submission" date="2019-09" db="EMBL/GenBank/DDBJ databases">
        <title>Pimelobacter sp. isolated from Paulinella.</title>
        <authorList>
            <person name="Jeong S.E."/>
        </authorList>
    </citation>
    <scope>NUCLEOTIDE SEQUENCE [LARGE SCALE GENOMIC DNA]</scope>
    <source>
        <strain evidence="2 3">Pch-N</strain>
    </source>
</reference>
<gene>
    <name evidence="2" type="ORF">F9L07_19845</name>
</gene>
<sequence>MATATAPAPQRYMQGIAVPASSVNPGEFFARTNQVDGIEYQRTYAGLGANDVFELRKTGIIYGLILRFAGQVIVTPGGGSVATTARWPYDIVKGLRFTANGQSNLINVSGLKLKAHEVMGRTDMNDRGIAQSVGGATVTQGTLSQSVESWGVGSRATAIPGGTYDIELDWYVPVAEDATDLQGAIFAATSSTDLTLNVDWASSSELFVLAGGGTAVVNGTVTLEVKRCTVPMGADGQIVVPDLSTFHSLIQTSTVDLALGMNEPKLIGQGAGKTLLRMYSQLWNGANPAPLKVDATNFGKLGWRFSGNETPDEYPDGRLLRYLNERMYNSDIGAVWGFWAHDFAVENAFRDAVDLGTTSEFRQLVETKIGLTGGRLETVAETMFVAGS</sequence>
<evidence type="ECO:0000313" key="3">
    <source>
        <dbReference type="Proteomes" id="UP000449906"/>
    </source>
</evidence>
<accession>A0A7J5DVL0</accession>
<protein>
    <recommendedName>
        <fullName evidence="1">P3 N-terminal domain-containing protein</fullName>
    </recommendedName>
</protein>
<dbReference type="EMBL" id="WBVM01000002">
    <property type="protein sequence ID" value="KAB2809295.1"/>
    <property type="molecule type" value="Genomic_DNA"/>
</dbReference>
<proteinExistence type="predicted"/>
<evidence type="ECO:0000313" key="2">
    <source>
        <dbReference type="EMBL" id="KAB2809295.1"/>
    </source>
</evidence>
<feature type="domain" description="P3 N-terminal" evidence="1">
    <location>
        <begin position="52"/>
        <end position="210"/>
    </location>
</feature>